<dbReference type="RefSeq" id="WP_053941359.1">
    <property type="nucleotide sequence ID" value="NZ_CDMH01000043.1"/>
</dbReference>
<keyword evidence="5 11" id="KW-0560">Oxidoreductase</keyword>
<evidence type="ECO:0000256" key="2">
    <source>
        <dbReference type="ARBA" id="ARBA00022630"/>
    </source>
</evidence>
<protein>
    <submittedName>
        <fullName evidence="16">Putative Dihydrolipoamide dehydrogenase Mercuric ion reductase PF00070 family, FAD-dependent NAD(P)-disulphide oxidoreductase</fullName>
        <ecNumber evidence="16">1.16.1.1</ecNumber>
        <ecNumber evidence="16">1.8.1.4</ecNumber>
    </submittedName>
</protein>
<evidence type="ECO:0000256" key="1">
    <source>
        <dbReference type="ARBA" id="ARBA00007532"/>
    </source>
</evidence>
<dbReference type="Gene3D" id="3.30.390.30">
    <property type="match status" value="1"/>
</dbReference>
<dbReference type="EMBL" id="CDML01000005">
    <property type="protein sequence ID" value="CRF40381.1"/>
    <property type="molecule type" value="Genomic_DNA"/>
</dbReference>
<reference evidence="17" key="3">
    <citation type="submission" date="2014-12" db="EMBL/GenBank/DDBJ databases">
        <authorList>
            <person name="Smet A."/>
        </authorList>
    </citation>
    <scope>NUCLEOTIDE SEQUENCE [LARGE SCALE GENOMIC DNA]</scope>
</reference>
<dbReference type="InterPro" id="IPR004099">
    <property type="entry name" value="Pyr_nucl-diS_OxRdtase_dimer"/>
</dbReference>
<dbReference type="PRINTS" id="PR00368">
    <property type="entry name" value="FADPNR"/>
</dbReference>
<evidence type="ECO:0000256" key="10">
    <source>
        <dbReference type="PIRSR" id="PIRSR000350-4"/>
    </source>
</evidence>
<feature type="binding site" evidence="9">
    <location>
        <position position="53"/>
    </location>
    <ligand>
        <name>FAD</name>
        <dbReference type="ChEBI" id="CHEBI:57692"/>
    </ligand>
</feature>
<dbReference type="GO" id="GO:0003955">
    <property type="term" value="F:NAD(P)H dehydrogenase (quinone) activity"/>
    <property type="evidence" value="ECO:0007669"/>
    <property type="project" value="TreeGrafter"/>
</dbReference>
<dbReference type="GO" id="GO:0004148">
    <property type="term" value="F:dihydrolipoyl dehydrogenase (NADH) activity"/>
    <property type="evidence" value="ECO:0007669"/>
    <property type="project" value="UniProtKB-EC"/>
</dbReference>
<evidence type="ECO:0000256" key="4">
    <source>
        <dbReference type="ARBA" id="ARBA00022857"/>
    </source>
</evidence>
<evidence type="ECO:0000256" key="7">
    <source>
        <dbReference type="ARBA" id="ARBA00023284"/>
    </source>
</evidence>
<evidence type="ECO:0000259" key="12">
    <source>
        <dbReference type="Pfam" id="PF02852"/>
    </source>
</evidence>
<evidence type="ECO:0000313" key="19">
    <source>
        <dbReference type="Proteomes" id="UP000045175"/>
    </source>
</evidence>
<keyword evidence="4" id="KW-0521">NADP</keyword>
<dbReference type="OrthoDB" id="9786429at2"/>
<dbReference type="PANTHER" id="PTHR43014">
    <property type="entry name" value="MERCURIC REDUCTASE"/>
    <property type="match status" value="1"/>
</dbReference>
<dbReference type="SUPFAM" id="SSF51905">
    <property type="entry name" value="FAD/NAD(P)-binding domain"/>
    <property type="match status" value="1"/>
</dbReference>
<evidence type="ECO:0000313" key="14">
    <source>
        <dbReference type="EMBL" id="CRF40381.1"/>
    </source>
</evidence>
<reference evidence="18 19" key="2">
    <citation type="submission" date="2014-12" db="EMBL/GenBank/DDBJ databases">
        <authorList>
            <person name="Jaenicke S."/>
        </authorList>
    </citation>
    <scope>NUCLEOTIDE SEQUENCE [LARGE SCALE GENOMIC DNA]</scope>
</reference>
<dbReference type="Proteomes" id="UP000045175">
    <property type="component" value="Unassembled WGS sequence"/>
</dbReference>
<evidence type="ECO:0000313" key="17">
    <source>
        <dbReference type="Proteomes" id="UP000038622"/>
    </source>
</evidence>
<dbReference type="PIRSF" id="PIRSF000350">
    <property type="entry name" value="Mercury_reductase_MerA"/>
    <property type="match status" value="1"/>
</dbReference>
<organism evidence="16 18">
    <name type="scientific">Helicobacter ailurogastricus</name>
    <dbReference type="NCBI Taxonomy" id="1578720"/>
    <lineage>
        <taxon>Bacteria</taxon>
        <taxon>Pseudomonadati</taxon>
        <taxon>Campylobacterota</taxon>
        <taxon>Epsilonproteobacteria</taxon>
        <taxon>Campylobacterales</taxon>
        <taxon>Helicobacteraceae</taxon>
        <taxon>Helicobacter</taxon>
    </lineage>
</organism>
<dbReference type="AlphaFoldDB" id="A0A0K2XEI6"/>
<dbReference type="EC" id="1.8.1.4" evidence="16"/>
<dbReference type="PRINTS" id="PR00411">
    <property type="entry name" value="PNDRDTASEI"/>
</dbReference>
<keyword evidence="7 11" id="KW-0676">Redox-active center</keyword>
<dbReference type="InterPro" id="IPR036188">
    <property type="entry name" value="FAD/NAD-bd_sf"/>
</dbReference>
<sequence>MQFAYDLVVIGFGKGGKTLATAAAKRGQKVALIEASKEMYGGTCINIGCIPSKALLHLATHKKGATGYKEAIEIKNKTVALLRQKNYEALLEAKVHVIDGTASFKDSHTLMIYHDDSCQEISTDRIVINTGSLPIVPKVPINSDKVYDSTSLMQLTTLPAHLVVVGGGYIGLEFASMFNLFGRTSSKNTTQVSVLVRGSTFLPKEDPIFRESIYQSLSQRGIQILCNADLKAIEGDCIHYTQDQQDKTLRADAVLLATGRSPNTAALQLERAGVQLGAQQEILTNEFLVANAEGEGNIYAIGDVKGGAMLTTYASLDDYRIVYDHLYGAKRRSIHNRDVLPEVLYIETPYSHVGLRAHEIKDKAFRTHSLKTAAIPGARVLEDTTGLLQVLVEEGGRERVLGASLHCPLSHEYINLFSLAINQDLSFSTLKEMIYTHPSMIESLNTL</sequence>
<dbReference type="Pfam" id="PF07992">
    <property type="entry name" value="Pyr_redox_2"/>
    <property type="match status" value="1"/>
</dbReference>
<keyword evidence="17" id="KW-1185">Reference proteome</keyword>
<name>A0A0K2XEI6_9HELI</name>
<dbReference type="Proteomes" id="UP000038622">
    <property type="component" value="Unassembled WGS sequence"/>
</dbReference>
<evidence type="ECO:0000313" key="16">
    <source>
        <dbReference type="EMBL" id="CRF44496.1"/>
    </source>
</evidence>
<dbReference type="Gene3D" id="3.50.50.60">
    <property type="entry name" value="FAD/NAD(P)-binding domain"/>
    <property type="match status" value="2"/>
</dbReference>
<dbReference type="STRING" id="1578720.HAL011_01370"/>
<evidence type="ECO:0000256" key="8">
    <source>
        <dbReference type="PIRSR" id="PIRSR000350-2"/>
    </source>
</evidence>
<keyword evidence="2 11" id="KW-0285">Flavoprotein</keyword>
<accession>A0A0K2XEI6</accession>
<dbReference type="InterPro" id="IPR001100">
    <property type="entry name" value="Pyr_nuc-diS_OxRdtase"/>
</dbReference>
<feature type="active site" description="Proton acceptor" evidence="8">
    <location>
        <position position="437"/>
    </location>
</feature>
<dbReference type="EMBL" id="CDMN01000043">
    <property type="protein sequence ID" value="CRF44496.1"/>
    <property type="molecule type" value="Genomic_DNA"/>
</dbReference>
<evidence type="ECO:0000256" key="3">
    <source>
        <dbReference type="ARBA" id="ARBA00022827"/>
    </source>
</evidence>
<keyword evidence="9" id="KW-0547">Nucleotide-binding</keyword>
<feature type="binding site" evidence="9">
    <location>
        <position position="303"/>
    </location>
    <ligand>
        <name>FAD</name>
        <dbReference type="ChEBI" id="CHEBI:57692"/>
    </ligand>
</feature>
<dbReference type="InterPro" id="IPR023753">
    <property type="entry name" value="FAD/NAD-binding_dom"/>
</dbReference>
<feature type="binding site" evidence="9">
    <location>
        <begin position="166"/>
        <end position="173"/>
    </location>
    <ligand>
        <name>NAD(+)</name>
        <dbReference type="ChEBI" id="CHEBI:57540"/>
    </ligand>
</feature>
<keyword evidence="9" id="KW-0520">NAD</keyword>
<feature type="domain" description="FAD/NAD(P)-binding" evidence="13">
    <location>
        <begin position="5"/>
        <end position="314"/>
    </location>
</feature>
<evidence type="ECO:0000313" key="15">
    <source>
        <dbReference type="EMBL" id="CRF42744.1"/>
    </source>
</evidence>
<feature type="binding site" evidence="9">
    <location>
        <begin position="130"/>
        <end position="132"/>
    </location>
    <ligand>
        <name>FAD</name>
        <dbReference type="ChEBI" id="CHEBI:57692"/>
    </ligand>
</feature>
<gene>
    <name evidence="14" type="ORF">HAL011_01370</name>
    <name evidence="15" type="ORF">HAL013_09460</name>
    <name evidence="16" type="ORF">HAL09_10850</name>
</gene>
<dbReference type="SUPFAM" id="SSF55424">
    <property type="entry name" value="FAD/NAD-linked reductases, dimerisation (C-terminal) domain"/>
    <property type="match status" value="1"/>
</dbReference>
<dbReference type="Proteomes" id="UP000041394">
    <property type="component" value="Unassembled WGS sequence"/>
</dbReference>
<evidence type="ECO:0000256" key="6">
    <source>
        <dbReference type="ARBA" id="ARBA00023157"/>
    </source>
</evidence>
<evidence type="ECO:0000313" key="18">
    <source>
        <dbReference type="Proteomes" id="UP000041394"/>
    </source>
</evidence>
<dbReference type="EC" id="1.16.1.1" evidence="16"/>
<comment type="similarity">
    <text evidence="1 11">Belongs to the class-I pyridine nucleotide-disulfide oxidoreductase family.</text>
</comment>
<dbReference type="EMBL" id="CDMH01000043">
    <property type="protein sequence ID" value="CRF42744.1"/>
    <property type="molecule type" value="Genomic_DNA"/>
</dbReference>
<dbReference type="InterPro" id="IPR016156">
    <property type="entry name" value="FAD/NAD-linked_Rdtase_dimer_sf"/>
</dbReference>
<evidence type="ECO:0000256" key="9">
    <source>
        <dbReference type="PIRSR" id="PIRSR000350-3"/>
    </source>
</evidence>
<reference evidence="16" key="1">
    <citation type="submission" date="2014-12" db="EMBL/GenBank/DDBJ databases">
        <title>Whole genome sequences of four Staphylococcus schleiferi canine isolates.</title>
        <authorList>
            <person name="Misic A.M."/>
            <person name="Cain C."/>
            <person name="Morris D.O."/>
            <person name="Rankin S."/>
            <person name="Beiting D."/>
        </authorList>
    </citation>
    <scope>NUCLEOTIDE SEQUENCE</scope>
    <source>
        <strain evidence="14">ASB11</strain>
        <strain evidence="15">ASB13</strain>
        <strain evidence="16">ASB9</strain>
    </source>
</reference>
<evidence type="ECO:0000259" key="13">
    <source>
        <dbReference type="Pfam" id="PF07992"/>
    </source>
</evidence>
<dbReference type="GO" id="GO:0016152">
    <property type="term" value="F:mercury (II) reductase (NADP+) activity"/>
    <property type="evidence" value="ECO:0007669"/>
    <property type="project" value="UniProtKB-EC"/>
</dbReference>
<keyword evidence="3 9" id="KW-0274">FAD</keyword>
<evidence type="ECO:0000256" key="5">
    <source>
        <dbReference type="ARBA" id="ARBA00023002"/>
    </source>
</evidence>
<evidence type="ECO:0000256" key="11">
    <source>
        <dbReference type="RuleBase" id="RU003691"/>
    </source>
</evidence>
<comment type="cofactor">
    <cofactor evidence="9">
        <name>FAD</name>
        <dbReference type="ChEBI" id="CHEBI:57692"/>
    </cofactor>
    <text evidence="9">Binds 1 FAD per subunit.</text>
</comment>
<feature type="domain" description="Pyridine nucleotide-disulphide oxidoreductase dimerisation" evidence="12">
    <location>
        <begin position="341"/>
        <end position="446"/>
    </location>
</feature>
<dbReference type="PANTHER" id="PTHR43014:SF4">
    <property type="entry name" value="PYRIDINE NUCLEOTIDE-DISULFIDE OXIDOREDUCTASE RCLA-RELATED"/>
    <property type="match status" value="1"/>
</dbReference>
<dbReference type="InterPro" id="IPR012999">
    <property type="entry name" value="Pyr_OxRdtase_I_AS"/>
</dbReference>
<dbReference type="GO" id="GO:0050660">
    <property type="term" value="F:flavin adenine dinucleotide binding"/>
    <property type="evidence" value="ECO:0007669"/>
    <property type="project" value="TreeGrafter"/>
</dbReference>
<dbReference type="Pfam" id="PF02852">
    <property type="entry name" value="Pyr_redox_dim"/>
    <property type="match status" value="1"/>
</dbReference>
<proteinExistence type="inferred from homology"/>
<feature type="disulfide bond" description="Redox-active" evidence="10">
    <location>
        <begin position="44"/>
        <end position="49"/>
    </location>
</feature>
<feature type="binding site" evidence="9">
    <location>
        <position position="259"/>
    </location>
    <ligand>
        <name>NAD(+)</name>
        <dbReference type="ChEBI" id="CHEBI:57540"/>
    </ligand>
</feature>
<dbReference type="PROSITE" id="PS00076">
    <property type="entry name" value="PYRIDINE_REDOX_1"/>
    <property type="match status" value="1"/>
</dbReference>
<keyword evidence="6" id="KW-1015">Disulfide bond</keyword>